<keyword evidence="1" id="KW-0255">Endonuclease</keyword>
<evidence type="ECO:0000313" key="1">
    <source>
        <dbReference type="EMBL" id="KOB69264.1"/>
    </source>
</evidence>
<dbReference type="AlphaFoldDB" id="A0A0L7L1X9"/>
<gene>
    <name evidence="1" type="ORF">OBRU01_17266</name>
</gene>
<organism evidence="1 2">
    <name type="scientific">Operophtera brumata</name>
    <name type="common">Winter moth</name>
    <name type="synonym">Phalaena brumata</name>
    <dbReference type="NCBI Taxonomy" id="104452"/>
    <lineage>
        <taxon>Eukaryota</taxon>
        <taxon>Metazoa</taxon>
        <taxon>Ecdysozoa</taxon>
        <taxon>Arthropoda</taxon>
        <taxon>Hexapoda</taxon>
        <taxon>Insecta</taxon>
        <taxon>Pterygota</taxon>
        <taxon>Neoptera</taxon>
        <taxon>Endopterygota</taxon>
        <taxon>Lepidoptera</taxon>
        <taxon>Glossata</taxon>
        <taxon>Ditrysia</taxon>
        <taxon>Geometroidea</taxon>
        <taxon>Geometridae</taxon>
        <taxon>Larentiinae</taxon>
        <taxon>Operophtera</taxon>
    </lineage>
</organism>
<keyword evidence="2" id="KW-1185">Reference proteome</keyword>
<comment type="caution">
    <text evidence="1">The sequence shown here is derived from an EMBL/GenBank/DDBJ whole genome shotgun (WGS) entry which is preliminary data.</text>
</comment>
<accession>A0A0L7L1X9</accession>
<evidence type="ECO:0000313" key="2">
    <source>
        <dbReference type="Proteomes" id="UP000037510"/>
    </source>
</evidence>
<reference evidence="1 2" key="1">
    <citation type="journal article" date="2015" name="Genome Biol. Evol.">
        <title>The genome of winter moth (Operophtera brumata) provides a genomic perspective on sexual dimorphism and phenology.</title>
        <authorList>
            <person name="Derks M.F."/>
            <person name="Smit S."/>
            <person name="Salis L."/>
            <person name="Schijlen E."/>
            <person name="Bossers A."/>
            <person name="Mateman C."/>
            <person name="Pijl A.S."/>
            <person name="de Ridder D."/>
            <person name="Groenen M.A."/>
            <person name="Visser M.E."/>
            <person name="Megens H.J."/>
        </authorList>
    </citation>
    <scope>NUCLEOTIDE SEQUENCE [LARGE SCALE GENOMIC DNA]</scope>
    <source>
        <strain evidence="1">WM2013NL</strain>
        <tissue evidence="1">Head and thorax</tissue>
    </source>
</reference>
<dbReference type="EMBL" id="JTDY01003610">
    <property type="protein sequence ID" value="KOB69264.1"/>
    <property type="molecule type" value="Genomic_DNA"/>
</dbReference>
<proteinExistence type="predicted"/>
<keyword evidence="1" id="KW-0548">Nucleotidyltransferase</keyword>
<keyword evidence="1" id="KW-0695">RNA-directed DNA polymerase</keyword>
<dbReference type="Proteomes" id="UP000037510">
    <property type="component" value="Unassembled WGS sequence"/>
</dbReference>
<keyword evidence="1" id="KW-0808">Transferase</keyword>
<protein>
    <submittedName>
        <fullName evidence="1">Endonuclease-reverse transcriptase</fullName>
    </submittedName>
</protein>
<keyword evidence="1" id="KW-0378">Hydrolase</keyword>
<keyword evidence="1" id="KW-0540">Nuclease</keyword>
<name>A0A0L7L1X9_OPEBR</name>
<dbReference type="GO" id="GO:0004519">
    <property type="term" value="F:endonuclease activity"/>
    <property type="evidence" value="ECO:0007669"/>
    <property type="project" value="UniProtKB-KW"/>
</dbReference>
<dbReference type="GO" id="GO:0003964">
    <property type="term" value="F:RNA-directed DNA polymerase activity"/>
    <property type="evidence" value="ECO:0007669"/>
    <property type="project" value="UniProtKB-KW"/>
</dbReference>
<sequence length="177" mass="21052">MIKDTIRKLGKLTLIANKEKFNLELKNSFSLLNVDHPENTENRYNNIKECIKQASRKIKTLKFRTQKLTNASLNIIEERQKLTRNSVEYRNFDKKVKRNIRKDLRAYNIYLVQSALDKNRSLKSAMRGRKRGRSTITCLKDFHGVKQDDRDKLLQICTQFYKNLYILRKFVSTKTHP</sequence>